<evidence type="ECO:0000256" key="5">
    <source>
        <dbReference type="ARBA" id="ARBA00048922"/>
    </source>
</evidence>
<evidence type="ECO:0000313" key="9">
    <source>
        <dbReference type="Proteomes" id="UP000186905"/>
    </source>
</evidence>
<dbReference type="OrthoDB" id="9801669at2"/>
<evidence type="ECO:0000259" key="7">
    <source>
        <dbReference type="PROSITE" id="PS51186"/>
    </source>
</evidence>
<accession>A0A1Q9GG60</accession>
<keyword evidence="9" id="KW-1185">Reference proteome</keyword>
<comment type="similarity">
    <text evidence="3">Belongs to the acetyltransferase family. RimJ subfamily.</text>
</comment>
<dbReference type="EC" id="2.3.1.267" evidence="4"/>
<keyword evidence="1 8" id="KW-0808">Transferase</keyword>
<organism evidence="8 9">
    <name type="scientific">Photobacterium proteolyticum</name>
    <dbReference type="NCBI Taxonomy" id="1903952"/>
    <lineage>
        <taxon>Bacteria</taxon>
        <taxon>Pseudomonadati</taxon>
        <taxon>Pseudomonadota</taxon>
        <taxon>Gammaproteobacteria</taxon>
        <taxon>Vibrionales</taxon>
        <taxon>Vibrionaceae</taxon>
        <taxon>Photobacterium</taxon>
    </lineage>
</organism>
<evidence type="ECO:0000313" key="8">
    <source>
        <dbReference type="EMBL" id="OLQ73429.1"/>
    </source>
</evidence>
<dbReference type="GO" id="GO:0005737">
    <property type="term" value="C:cytoplasm"/>
    <property type="evidence" value="ECO:0007669"/>
    <property type="project" value="TreeGrafter"/>
</dbReference>
<protein>
    <recommendedName>
        <fullName evidence="6">[Ribosomal protein uS5]-alanine N-acetyltransferase</fullName>
        <ecNumber evidence="4">2.3.1.267</ecNumber>
    </recommendedName>
</protein>
<comment type="caution">
    <text evidence="8">The sequence shown here is derived from an EMBL/GenBank/DDBJ whole genome shotgun (WGS) entry which is preliminary data.</text>
</comment>
<evidence type="ECO:0000256" key="6">
    <source>
        <dbReference type="ARBA" id="ARBA00074015"/>
    </source>
</evidence>
<reference evidence="8 9" key="1">
    <citation type="submission" date="2016-09" db="EMBL/GenBank/DDBJ databases">
        <title>Photobacterium proteolyticum sp. nov. a protease producing bacterium isolated from ocean sediments of Laizhou Bay.</title>
        <authorList>
            <person name="Li Y."/>
        </authorList>
    </citation>
    <scope>NUCLEOTIDE SEQUENCE [LARGE SCALE GENOMIC DNA]</scope>
    <source>
        <strain evidence="8 9">13-12</strain>
    </source>
</reference>
<feature type="domain" description="N-acetyltransferase" evidence="7">
    <location>
        <begin position="17"/>
        <end position="182"/>
    </location>
</feature>
<dbReference type="PANTHER" id="PTHR43792:SF8">
    <property type="entry name" value="[RIBOSOMAL PROTEIN US5]-ALANINE N-ACETYLTRANSFERASE"/>
    <property type="match status" value="1"/>
</dbReference>
<evidence type="ECO:0000256" key="1">
    <source>
        <dbReference type="ARBA" id="ARBA00022679"/>
    </source>
</evidence>
<dbReference type="InterPro" id="IPR016181">
    <property type="entry name" value="Acyl_CoA_acyltransferase"/>
</dbReference>
<dbReference type="PANTHER" id="PTHR43792">
    <property type="entry name" value="GNAT FAMILY, PUTATIVE (AFU_ORTHOLOGUE AFUA_3G00765)-RELATED-RELATED"/>
    <property type="match status" value="1"/>
</dbReference>
<gene>
    <name evidence="8" type="ORF">BIT28_22155</name>
</gene>
<evidence type="ECO:0000256" key="2">
    <source>
        <dbReference type="ARBA" id="ARBA00023315"/>
    </source>
</evidence>
<keyword evidence="8" id="KW-0687">Ribonucleoprotein</keyword>
<dbReference type="NCBIfam" id="NF008072">
    <property type="entry name" value="PRK10809.1"/>
    <property type="match status" value="1"/>
</dbReference>
<dbReference type="InterPro" id="IPR051531">
    <property type="entry name" value="N-acetyltransferase"/>
</dbReference>
<dbReference type="STRING" id="1903952.BIT28_22155"/>
<dbReference type="EMBL" id="MJIL01000087">
    <property type="protein sequence ID" value="OLQ73429.1"/>
    <property type="molecule type" value="Genomic_DNA"/>
</dbReference>
<dbReference type="GO" id="GO:0005840">
    <property type="term" value="C:ribosome"/>
    <property type="evidence" value="ECO:0007669"/>
    <property type="project" value="UniProtKB-KW"/>
</dbReference>
<dbReference type="SUPFAM" id="SSF55729">
    <property type="entry name" value="Acyl-CoA N-acyltransferases (Nat)"/>
    <property type="match status" value="1"/>
</dbReference>
<dbReference type="RefSeq" id="WP_075766524.1">
    <property type="nucleotide sequence ID" value="NZ_MJIL01000087.1"/>
</dbReference>
<comment type="catalytic activity">
    <reaction evidence="5">
        <text>N-terminal L-alanyl-[ribosomal protein uS5] + acetyl-CoA = N-terminal N(alpha)-acetyl-L-alanyl-[ribosomal protein uS5] + CoA + H(+)</text>
        <dbReference type="Rhea" id="RHEA:43752"/>
        <dbReference type="Rhea" id="RHEA-COMP:10672"/>
        <dbReference type="Rhea" id="RHEA-COMP:10673"/>
        <dbReference type="ChEBI" id="CHEBI:15378"/>
        <dbReference type="ChEBI" id="CHEBI:57287"/>
        <dbReference type="ChEBI" id="CHEBI:57288"/>
        <dbReference type="ChEBI" id="CHEBI:64718"/>
        <dbReference type="ChEBI" id="CHEBI:83683"/>
        <dbReference type="EC" id="2.3.1.267"/>
    </reaction>
</comment>
<keyword evidence="8" id="KW-0689">Ribosomal protein</keyword>
<dbReference type="InterPro" id="IPR000182">
    <property type="entry name" value="GNAT_dom"/>
</dbReference>
<dbReference type="GO" id="GO:0008999">
    <property type="term" value="F:protein-N-terminal-alanine acetyltransferase activity"/>
    <property type="evidence" value="ECO:0007669"/>
    <property type="project" value="UniProtKB-EC"/>
</dbReference>
<name>A0A1Q9GG60_9GAMM</name>
<sequence>MFHSIINRSPSITVDELKVRLITTRDAPLIAAYYQRNRAFLQPWEPLREEAFFTEAGWDKRLGQLAELHKHKLAYYFIIVKPGSDDICGVINYSNLVRHPFFACHVGYSLDERCQGQGIMRKTLEATVEWMFEQQHFHRVMAAYMPRNQKSAAVLDAAGFRKEGEAKDYLLINGRWEDHVLTSRINPNWIPPKQ</sequence>
<dbReference type="Proteomes" id="UP000186905">
    <property type="component" value="Unassembled WGS sequence"/>
</dbReference>
<dbReference type="Pfam" id="PF13302">
    <property type="entry name" value="Acetyltransf_3"/>
    <property type="match status" value="1"/>
</dbReference>
<keyword evidence="2" id="KW-0012">Acyltransferase</keyword>
<dbReference type="FunFam" id="3.40.630.30:FF:000005">
    <property type="entry name" value="Ribosomal protein alanine acetyltransferase"/>
    <property type="match status" value="1"/>
</dbReference>
<dbReference type="AlphaFoldDB" id="A0A1Q9GG60"/>
<evidence type="ECO:0000256" key="3">
    <source>
        <dbReference type="ARBA" id="ARBA00038502"/>
    </source>
</evidence>
<evidence type="ECO:0000256" key="4">
    <source>
        <dbReference type="ARBA" id="ARBA00039124"/>
    </source>
</evidence>
<proteinExistence type="inferred from homology"/>
<dbReference type="PROSITE" id="PS51186">
    <property type="entry name" value="GNAT"/>
    <property type="match status" value="1"/>
</dbReference>
<dbReference type="Gene3D" id="3.40.630.30">
    <property type="match status" value="1"/>
</dbReference>